<evidence type="ECO:0000256" key="1">
    <source>
        <dbReference type="ARBA" id="ARBA00004123"/>
    </source>
</evidence>
<dbReference type="SMART" id="SM00355">
    <property type="entry name" value="ZnF_C2H2"/>
    <property type="match status" value="6"/>
</dbReference>
<dbReference type="EMBL" id="CAKASE010000076">
    <property type="protein sequence ID" value="CAG9577708.1"/>
    <property type="molecule type" value="Genomic_DNA"/>
</dbReference>
<gene>
    <name evidence="10" type="ORF">DCHRY22_LOCUS12515</name>
</gene>
<evidence type="ECO:0000256" key="5">
    <source>
        <dbReference type="ARBA" id="ARBA00022833"/>
    </source>
</evidence>
<dbReference type="FunFam" id="3.30.160.60:FF:000295">
    <property type="entry name" value="zinc finger protein 19"/>
    <property type="match status" value="1"/>
</dbReference>
<dbReference type="Gene3D" id="3.30.160.60">
    <property type="entry name" value="Classic Zinc Finger"/>
    <property type="match status" value="5"/>
</dbReference>
<keyword evidence="11" id="KW-1185">Reference proteome</keyword>
<dbReference type="Pfam" id="PF00096">
    <property type="entry name" value="zf-C2H2"/>
    <property type="match status" value="4"/>
</dbReference>
<feature type="domain" description="C2H2-type" evidence="9">
    <location>
        <begin position="145"/>
        <end position="172"/>
    </location>
</feature>
<comment type="caution">
    <text evidence="10">The sequence shown here is derived from an EMBL/GenBank/DDBJ whole genome shotgun (WGS) entry which is preliminary data.</text>
</comment>
<feature type="domain" description="C2H2-type" evidence="9">
    <location>
        <begin position="117"/>
        <end position="144"/>
    </location>
</feature>
<evidence type="ECO:0000259" key="9">
    <source>
        <dbReference type="PROSITE" id="PS50157"/>
    </source>
</evidence>
<evidence type="ECO:0000256" key="6">
    <source>
        <dbReference type="ARBA" id="ARBA00023242"/>
    </source>
</evidence>
<dbReference type="Proteomes" id="UP000789524">
    <property type="component" value="Unassembled WGS sequence"/>
</dbReference>
<dbReference type="FunFam" id="3.30.160.60:FF:000100">
    <property type="entry name" value="Zinc finger 45-like"/>
    <property type="match status" value="1"/>
</dbReference>
<dbReference type="InterPro" id="IPR036236">
    <property type="entry name" value="Znf_C2H2_sf"/>
</dbReference>
<dbReference type="PROSITE" id="PS00028">
    <property type="entry name" value="ZINC_FINGER_C2H2_1"/>
    <property type="match status" value="5"/>
</dbReference>
<keyword evidence="5" id="KW-0862">Zinc</keyword>
<evidence type="ECO:0000256" key="8">
    <source>
        <dbReference type="SAM" id="MobiDB-lite"/>
    </source>
</evidence>
<dbReference type="FunFam" id="3.30.160.60:FF:000478">
    <property type="entry name" value="Zinc finger protein 133"/>
    <property type="match status" value="1"/>
</dbReference>
<evidence type="ECO:0000256" key="2">
    <source>
        <dbReference type="ARBA" id="ARBA00022723"/>
    </source>
</evidence>
<keyword evidence="6" id="KW-0539">Nucleus</keyword>
<evidence type="ECO:0000313" key="10">
    <source>
        <dbReference type="EMBL" id="CAG9577708.1"/>
    </source>
</evidence>
<dbReference type="FunFam" id="3.30.160.60:FF:000358">
    <property type="entry name" value="zinc finger protein 24"/>
    <property type="match status" value="1"/>
</dbReference>
<evidence type="ECO:0000256" key="7">
    <source>
        <dbReference type="PROSITE-ProRule" id="PRU00042"/>
    </source>
</evidence>
<accession>A0A8J2R1C6</accession>
<dbReference type="PROSITE" id="PS50157">
    <property type="entry name" value="ZINC_FINGER_C2H2_2"/>
    <property type="match status" value="6"/>
</dbReference>
<feature type="domain" description="C2H2-type" evidence="9">
    <location>
        <begin position="45"/>
        <end position="72"/>
    </location>
</feature>
<comment type="subcellular location">
    <subcellularLocation>
        <location evidence="1">Nucleus</location>
    </subcellularLocation>
</comment>
<proteinExistence type="predicted"/>
<keyword evidence="4 7" id="KW-0863">Zinc-finger</keyword>
<organism evidence="10 11">
    <name type="scientific">Danaus chrysippus</name>
    <name type="common">African queen</name>
    <dbReference type="NCBI Taxonomy" id="151541"/>
    <lineage>
        <taxon>Eukaryota</taxon>
        <taxon>Metazoa</taxon>
        <taxon>Ecdysozoa</taxon>
        <taxon>Arthropoda</taxon>
        <taxon>Hexapoda</taxon>
        <taxon>Insecta</taxon>
        <taxon>Pterygota</taxon>
        <taxon>Neoptera</taxon>
        <taxon>Endopterygota</taxon>
        <taxon>Lepidoptera</taxon>
        <taxon>Glossata</taxon>
        <taxon>Ditrysia</taxon>
        <taxon>Papilionoidea</taxon>
        <taxon>Nymphalidae</taxon>
        <taxon>Danainae</taxon>
        <taxon>Danaini</taxon>
        <taxon>Danaina</taxon>
        <taxon>Danaus</taxon>
        <taxon>Anosia</taxon>
    </lineage>
</organism>
<reference evidence="10" key="1">
    <citation type="submission" date="2021-09" db="EMBL/GenBank/DDBJ databases">
        <authorList>
            <person name="Martin H S."/>
        </authorList>
    </citation>
    <scope>NUCLEOTIDE SEQUENCE</scope>
</reference>
<dbReference type="PANTHER" id="PTHR24394">
    <property type="entry name" value="ZINC FINGER PROTEIN"/>
    <property type="match status" value="1"/>
</dbReference>
<feature type="domain" description="C2H2-type" evidence="9">
    <location>
        <begin position="2"/>
        <end position="39"/>
    </location>
</feature>
<dbReference type="GO" id="GO:0000981">
    <property type="term" value="F:DNA-binding transcription factor activity, RNA polymerase II-specific"/>
    <property type="evidence" value="ECO:0007669"/>
    <property type="project" value="TreeGrafter"/>
</dbReference>
<name>A0A8J2R1C6_9NEOP</name>
<dbReference type="InterPro" id="IPR013087">
    <property type="entry name" value="Znf_C2H2_type"/>
</dbReference>
<sequence length="292" mass="34453">MFYCSYVSIHYVICECGDTFPTEDGLKEHLRTEHDNKLRIERNEYKCDTCDKIFGSEKACLIHQRVHTNPRLRRDRDIDKKKYYTLKNIVCEVCGKQYASNAALRYHQRVHTGERPYRCSMCPKSFTMPLFLQIHTRTHTGERPYECQHCPKAFSNKAALLRHDRVHTGVKPYECPQCGKFFTQSNSMKLHVRTVHLKLPAPYKSKNRKGKSRNASSLQETLDGLHSEEFVSQVKTERDYEEIYQETDGYQVYQSEENPYGEIKVESSEVEMYDNEEQLEVLYEEVYEVQEV</sequence>
<dbReference type="GO" id="GO:0005634">
    <property type="term" value="C:nucleus"/>
    <property type="evidence" value="ECO:0007669"/>
    <property type="project" value="UniProtKB-SubCell"/>
</dbReference>
<keyword evidence="2" id="KW-0479">Metal-binding</keyword>
<keyword evidence="3" id="KW-0677">Repeat</keyword>
<dbReference type="PANTHER" id="PTHR24394:SF29">
    <property type="entry name" value="MYONEURIN"/>
    <property type="match status" value="1"/>
</dbReference>
<feature type="domain" description="C2H2-type" evidence="9">
    <location>
        <begin position="173"/>
        <end position="196"/>
    </location>
</feature>
<protein>
    <submittedName>
        <fullName evidence="10">(African queen) hypothetical protein</fullName>
    </submittedName>
</protein>
<dbReference type="SUPFAM" id="SSF57667">
    <property type="entry name" value="beta-beta-alpha zinc fingers"/>
    <property type="match status" value="3"/>
</dbReference>
<evidence type="ECO:0000313" key="11">
    <source>
        <dbReference type="Proteomes" id="UP000789524"/>
    </source>
</evidence>
<dbReference type="AlphaFoldDB" id="A0A8J2R1C6"/>
<feature type="domain" description="C2H2-type" evidence="9">
    <location>
        <begin position="89"/>
        <end position="116"/>
    </location>
</feature>
<evidence type="ECO:0000256" key="3">
    <source>
        <dbReference type="ARBA" id="ARBA00022737"/>
    </source>
</evidence>
<feature type="region of interest" description="Disordered" evidence="8">
    <location>
        <begin position="202"/>
        <end position="222"/>
    </location>
</feature>
<evidence type="ECO:0000256" key="4">
    <source>
        <dbReference type="ARBA" id="ARBA00022771"/>
    </source>
</evidence>
<dbReference type="OrthoDB" id="9439903at2759"/>
<dbReference type="GO" id="GO:0008270">
    <property type="term" value="F:zinc ion binding"/>
    <property type="evidence" value="ECO:0007669"/>
    <property type="project" value="UniProtKB-KW"/>
</dbReference>